<dbReference type="SMART" id="SM00220">
    <property type="entry name" value="S_TKc"/>
    <property type="match status" value="1"/>
</dbReference>
<dbReference type="AlphaFoldDB" id="A0A6A5TEX6"/>
<keyword evidence="2" id="KW-0808">Transferase</keyword>
<sequence>MRTPGQAQAYIEEHAFRTTNFPHSSPEYPNEEWIQSISTAKDVSQYLDLDEYSARQERDSLVTWILQGAKKLSLIAAYTGNPPPVPLLEQFFKAGLTDADLPLSKNLGLRDVDDFLGAQSLFCSQPLLLKEGSHGSVIDPETPIPITVLDKHGFDGGTLPGAVVAVEIDQQDFSFPSVPPRPGKHRFAMKIIESKGRRGPDEAKREEAFVVAMRENNVSHAHLTPCYTSFQHGESWYFIQPLADGNLEHFMKKNFFGRATPGRRLDLQWLCGQMRGLADAVRRLHNPSTTTIGWHHDIKPENILVFGSAGGGGGPRFCFTDWGTAKIVECKEGSEVCGSAKHGFLTYLPPECAANVRTGTEPDIWSLGCTFLELLVWHAQGYYVLGEKRGLNQKEKDILQLLYEGKNPNVVIESEEVALPEDLHKLSMSFRSRRMLENNSLDDKDWFYDDKKHTLLKCVTDKLCELSMLEGMEEGWQLLLEIVAEMLRREPERRSKAYQVSELLDLAEVGCSVDWDLD</sequence>
<protein>
    <submittedName>
        <fullName evidence="2">Kinase-like protein</fullName>
    </submittedName>
</protein>
<dbReference type="Pfam" id="PF00069">
    <property type="entry name" value="Pkinase"/>
    <property type="match status" value="1"/>
</dbReference>
<reference evidence="2" key="1">
    <citation type="journal article" date="2020" name="Stud. Mycol.">
        <title>101 Dothideomycetes genomes: a test case for predicting lifestyles and emergence of pathogens.</title>
        <authorList>
            <person name="Haridas S."/>
            <person name="Albert R."/>
            <person name="Binder M."/>
            <person name="Bloem J."/>
            <person name="Labutti K."/>
            <person name="Salamov A."/>
            <person name="Andreopoulos B."/>
            <person name="Baker S."/>
            <person name="Barry K."/>
            <person name="Bills G."/>
            <person name="Bluhm B."/>
            <person name="Cannon C."/>
            <person name="Castanera R."/>
            <person name="Culley D."/>
            <person name="Daum C."/>
            <person name="Ezra D."/>
            <person name="Gonzalez J."/>
            <person name="Henrissat B."/>
            <person name="Kuo A."/>
            <person name="Liang C."/>
            <person name="Lipzen A."/>
            <person name="Lutzoni F."/>
            <person name="Magnuson J."/>
            <person name="Mondo S."/>
            <person name="Nolan M."/>
            <person name="Ohm R."/>
            <person name="Pangilinan J."/>
            <person name="Park H.-J."/>
            <person name="Ramirez L."/>
            <person name="Alfaro M."/>
            <person name="Sun H."/>
            <person name="Tritt A."/>
            <person name="Yoshinaga Y."/>
            <person name="Zwiers L.-H."/>
            <person name="Turgeon B."/>
            <person name="Goodwin S."/>
            <person name="Spatafora J."/>
            <person name="Crous P."/>
            <person name="Grigoriev I."/>
        </authorList>
    </citation>
    <scope>NUCLEOTIDE SEQUENCE</scope>
    <source>
        <strain evidence="2">CBS 675.92</strain>
    </source>
</reference>
<dbReference type="GO" id="GO:0005524">
    <property type="term" value="F:ATP binding"/>
    <property type="evidence" value="ECO:0007669"/>
    <property type="project" value="InterPro"/>
</dbReference>
<dbReference type="Gene3D" id="1.10.510.10">
    <property type="entry name" value="Transferase(Phosphotransferase) domain 1"/>
    <property type="match status" value="1"/>
</dbReference>
<keyword evidence="3" id="KW-1185">Reference proteome</keyword>
<name>A0A6A5TEX6_9PLEO</name>
<dbReference type="GO" id="GO:0004674">
    <property type="term" value="F:protein serine/threonine kinase activity"/>
    <property type="evidence" value="ECO:0007669"/>
    <property type="project" value="TreeGrafter"/>
</dbReference>
<gene>
    <name evidence="2" type="ORF">CC80DRAFT_496177</name>
</gene>
<dbReference type="InterPro" id="IPR011009">
    <property type="entry name" value="Kinase-like_dom_sf"/>
</dbReference>
<evidence type="ECO:0000313" key="3">
    <source>
        <dbReference type="Proteomes" id="UP000800035"/>
    </source>
</evidence>
<dbReference type="EMBL" id="ML977018">
    <property type="protein sequence ID" value="KAF1951375.1"/>
    <property type="molecule type" value="Genomic_DNA"/>
</dbReference>
<evidence type="ECO:0000259" key="1">
    <source>
        <dbReference type="PROSITE" id="PS50011"/>
    </source>
</evidence>
<proteinExistence type="predicted"/>
<evidence type="ECO:0000313" key="2">
    <source>
        <dbReference type="EMBL" id="KAF1951375.1"/>
    </source>
</evidence>
<organism evidence="2 3">
    <name type="scientific">Byssothecium circinans</name>
    <dbReference type="NCBI Taxonomy" id="147558"/>
    <lineage>
        <taxon>Eukaryota</taxon>
        <taxon>Fungi</taxon>
        <taxon>Dikarya</taxon>
        <taxon>Ascomycota</taxon>
        <taxon>Pezizomycotina</taxon>
        <taxon>Dothideomycetes</taxon>
        <taxon>Pleosporomycetidae</taxon>
        <taxon>Pleosporales</taxon>
        <taxon>Massarineae</taxon>
        <taxon>Massarinaceae</taxon>
        <taxon>Byssothecium</taxon>
    </lineage>
</organism>
<dbReference type="PANTHER" id="PTHR24359">
    <property type="entry name" value="SERINE/THREONINE-PROTEIN KINASE SBK1"/>
    <property type="match status" value="1"/>
</dbReference>
<dbReference type="InterPro" id="IPR000719">
    <property type="entry name" value="Prot_kinase_dom"/>
</dbReference>
<accession>A0A6A5TEX6</accession>
<dbReference type="SUPFAM" id="SSF56112">
    <property type="entry name" value="Protein kinase-like (PK-like)"/>
    <property type="match status" value="1"/>
</dbReference>
<feature type="domain" description="Protein kinase" evidence="1">
    <location>
        <begin position="123"/>
        <end position="504"/>
    </location>
</feature>
<dbReference type="PANTHER" id="PTHR24359:SF37">
    <property type="entry name" value="PROTEIN KINASE DOMAIN-CONTAINING PROTEIN"/>
    <property type="match status" value="1"/>
</dbReference>
<keyword evidence="2" id="KW-0418">Kinase</keyword>
<dbReference type="Proteomes" id="UP000800035">
    <property type="component" value="Unassembled WGS sequence"/>
</dbReference>
<dbReference type="OrthoDB" id="248923at2759"/>
<dbReference type="PROSITE" id="PS50011">
    <property type="entry name" value="PROTEIN_KINASE_DOM"/>
    <property type="match status" value="1"/>
</dbReference>
<dbReference type="CDD" id="cd00180">
    <property type="entry name" value="PKc"/>
    <property type="match status" value="1"/>
</dbReference>